<accession>A0A8J4XP49</accession>
<dbReference type="AlphaFoldDB" id="A0A8J4XP49"/>
<reference evidence="1" key="1">
    <citation type="submission" date="2020-07" db="EMBL/GenBank/DDBJ databases">
        <title>The High-quality genome of the commercially important snow crab, Chionoecetes opilio.</title>
        <authorList>
            <person name="Jeong J.-H."/>
            <person name="Ryu S."/>
        </authorList>
    </citation>
    <scope>NUCLEOTIDE SEQUENCE</scope>
    <source>
        <strain evidence="1">MADBK_172401_WGS</strain>
        <tissue evidence="1">Digestive gland</tissue>
    </source>
</reference>
<evidence type="ECO:0000313" key="2">
    <source>
        <dbReference type="Proteomes" id="UP000770661"/>
    </source>
</evidence>
<comment type="caution">
    <text evidence="1">The sequence shown here is derived from an EMBL/GenBank/DDBJ whole genome shotgun (WGS) entry which is preliminary data.</text>
</comment>
<protein>
    <submittedName>
        <fullName evidence="1">Uncharacterized protein</fullName>
    </submittedName>
</protein>
<dbReference type="PANTHER" id="PTHR46409:SF1">
    <property type="entry name" value="HTH PSQ-TYPE DOMAIN-CONTAINING PROTEIN"/>
    <property type="match status" value="1"/>
</dbReference>
<gene>
    <name evidence="1" type="ORF">GWK47_021565</name>
</gene>
<keyword evidence="2" id="KW-1185">Reference proteome</keyword>
<dbReference type="PANTHER" id="PTHR46409">
    <property type="entry name" value="HTH PSQ-TYPE DOMAIN-CONTAINING PROTEIN"/>
    <property type="match status" value="1"/>
</dbReference>
<proteinExistence type="predicted"/>
<dbReference type="OrthoDB" id="6381495at2759"/>
<evidence type="ECO:0000313" key="1">
    <source>
        <dbReference type="EMBL" id="KAG0711028.1"/>
    </source>
</evidence>
<dbReference type="Proteomes" id="UP000770661">
    <property type="component" value="Unassembled WGS sequence"/>
</dbReference>
<sequence length="272" mass="31437">MPSTLPDDLSTYQKYLHDMCNAISVGVCPVDLSLRNPGLMNNSRWLTTSNRILRLYVSTANPSDQLKELVLFIVRVYAPMWFAIKMKPSCKDGGRHVFETINKSRYMKKDLHRVVDPVIQRNVFFGHPENLLLSMITDARPHIRELGVRRIMKARKEAEPVTVRVFKVPTLNFEAEDYTSMIDWRKEPITEPPVTMKIDDETLLRFIHEDVTPIVGFSRYPCHTQAVERHIKLVTEASAAVCGKESRDGFIRVRLESQAKMPKFETKIQHKI</sequence>
<name>A0A8J4XP49_CHIOP</name>
<organism evidence="1 2">
    <name type="scientific">Chionoecetes opilio</name>
    <name type="common">Atlantic snow crab</name>
    <name type="synonym">Cancer opilio</name>
    <dbReference type="NCBI Taxonomy" id="41210"/>
    <lineage>
        <taxon>Eukaryota</taxon>
        <taxon>Metazoa</taxon>
        <taxon>Ecdysozoa</taxon>
        <taxon>Arthropoda</taxon>
        <taxon>Crustacea</taxon>
        <taxon>Multicrustacea</taxon>
        <taxon>Malacostraca</taxon>
        <taxon>Eumalacostraca</taxon>
        <taxon>Eucarida</taxon>
        <taxon>Decapoda</taxon>
        <taxon>Pleocyemata</taxon>
        <taxon>Brachyura</taxon>
        <taxon>Eubrachyura</taxon>
        <taxon>Majoidea</taxon>
        <taxon>Majidae</taxon>
        <taxon>Chionoecetes</taxon>
    </lineage>
</organism>
<dbReference type="EMBL" id="JACEEZ010023656">
    <property type="protein sequence ID" value="KAG0711028.1"/>
    <property type="molecule type" value="Genomic_DNA"/>
</dbReference>